<keyword evidence="2" id="KW-1185">Reference proteome</keyword>
<gene>
    <name evidence="1" type="ORF">I6H48_06320</name>
</gene>
<sequence length="115" mass="12661">MAIDQRKADMADPEQHFAWALASFPVMADGTPMVLPVMCLPVVSRFLWDCGFRHHPELQQLKQVLDPRAALQSAGVRWVPVEDEDVVPAPSVDLSNLSDAEAAAVQAALDRRNQS</sequence>
<dbReference type="InterPro" id="IPR021226">
    <property type="entry name" value="Phage_gene29"/>
</dbReference>
<dbReference type="Proteomes" id="UP000595198">
    <property type="component" value="Chromosome"/>
</dbReference>
<protein>
    <submittedName>
        <fullName evidence="1">DUF2744 domain-containing protein</fullName>
    </submittedName>
</protein>
<dbReference type="Pfam" id="PF10910">
    <property type="entry name" value="Phage_gene29"/>
    <property type="match status" value="1"/>
</dbReference>
<name>A0A7T4G7N0_CORAY</name>
<dbReference type="EMBL" id="CP066023">
    <property type="protein sequence ID" value="QQB83789.1"/>
    <property type="molecule type" value="Genomic_DNA"/>
</dbReference>
<dbReference type="RefSeq" id="WP_198493802.1">
    <property type="nucleotide sequence ID" value="NZ_CP066023.1"/>
</dbReference>
<accession>A0A7T4G7N0</accession>
<evidence type="ECO:0000313" key="1">
    <source>
        <dbReference type="EMBL" id="QQB83789.1"/>
    </source>
</evidence>
<reference evidence="1 2" key="1">
    <citation type="submission" date="2020-12" db="EMBL/GenBank/DDBJ databases">
        <title>FDA dAtabase for Regulatory Grade micrObial Sequences (FDA-ARGOS): Supporting development and validation of Infectious Disease Dx tests.</title>
        <authorList>
            <person name="Sproer C."/>
            <person name="Gronow S."/>
            <person name="Severitt S."/>
            <person name="Schroder I."/>
            <person name="Tallon L."/>
            <person name="Sadzewicz L."/>
            <person name="Zhao X."/>
            <person name="Boylan J."/>
            <person name="Ott S."/>
            <person name="Bowen H."/>
            <person name="Vavikolanu K."/>
            <person name="Mehta A."/>
            <person name="Aluvathingal J."/>
            <person name="Nadendla S."/>
            <person name="Lowell S."/>
            <person name="Myers T."/>
            <person name="Yan Y."/>
            <person name="Sichtig H."/>
        </authorList>
    </citation>
    <scope>NUCLEOTIDE SEQUENCE [LARGE SCALE GENOMIC DNA]</scope>
    <source>
        <strain evidence="1 2">FDAARGOS_991</strain>
    </source>
</reference>
<organism evidence="1 2">
    <name type="scientific">Corynebacterium amycolatum</name>
    <dbReference type="NCBI Taxonomy" id="43765"/>
    <lineage>
        <taxon>Bacteria</taxon>
        <taxon>Bacillati</taxon>
        <taxon>Actinomycetota</taxon>
        <taxon>Actinomycetes</taxon>
        <taxon>Mycobacteriales</taxon>
        <taxon>Corynebacteriaceae</taxon>
        <taxon>Corynebacterium</taxon>
    </lineage>
</organism>
<evidence type="ECO:0000313" key="2">
    <source>
        <dbReference type="Proteomes" id="UP000595198"/>
    </source>
</evidence>
<proteinExistence type="predicted"/>